<sequence length="288" mass="32448">MSNTVVNDSLPGKRPIVSDEDLKAQFTQDFVTNIESKYDGPTEIIDLPSRGYFYPEGHPLAEGKIEIKYMTAKEEDILSSATLIKQGVVIDRLLQALIITKVKYDDILLVDKNAIFIAARVLAYGNDYPAEITCPSCESKQTDHIDLSTFEEKPLDWSQFTKGKSTFEFTLPVTKKVLTLRLLTHGDDKQITENLKAAKKMSKLTGVDPELTTRLRQMIVAIDGNEDKAEIHKLSQNMLSRDSLALREYLKSITPDIETVFHYECGNCGHEVPKMAMPITVQFFWPGV</sequence>
<name>A0A6J5MF18_9CAUD</name>
<reference evidence="1" key="1">
    <citation type="submission" date="2020-04" db="EMBL/GenBank/DDBJ databases">
        <authorList>
            <person name="Chiriac C."/>
            <person name="Salcher M."/>
            <person name="Ghai R."/>
            <person name="Kavagutti S V."/>
        </authorList>
    </citation>
    <scope>NUCLEOTIDE SEQUENCE</scope>
</reference>
<dbReference type="InterPro" id="IPR024364">
    <property type="entry name" value="Baseplate_phage_T4-like"/>
</dbReference>
<dbReference type="EMBL" id="LR796421">
    <property type="protein sequence ID" value="CAB4143710.1"/>
    <property type="molecule type" value="Genomic_DNA"/>
</dbReference>
<gene>
    <name evidence="1" type="ORF">UFOVP450_205</name>
</gene>
<organism evidence="1">
    <name type="scientific">uncultured Caudovirales phage</name>
    <dbReference type="NCBI Taxonomy" id="2100421"/>
    <lineage>
        <taxon>Viruses</taxon>
        <taxon>Duplodnaviria</taxon>
        <taxon>Heunggongvirae</taxon>
        <taxon>Uroviricota</taxon>
        <taxon>Caudoviricetes</taxon>
        <taxon>Peduoviridae</taxon>
        <taxon>Maltschvirus</taxon>
        <taxon>Maltschvirus maltsch</taxon>
    </lineage>
</organism>
<accession>A0A6J5MF18</accession>
<evidence type="ECO:0000313" key="1">
    <source>
        <dbReference type="EMBL" id="CAB4143710.1"/>
    </source>
</evidence>
<evidence type="ECO:0008006" key="2">
    <source>
        <dbReference type="Google" id="ProtNLM"/>
    </source>
</evidence>
<dbReference type="Pfam" id="PF12322">
    <property type="entry name" value="T4_baseplate"/>
    <property type="match status" value="1"/>
</dbReference>
<protein>
    <recommendedName>
        <fullName evidence="2">Baseplate hub assembly protein, bacteriophage T4-like</fullName>
    </recommendedName>
</protein>
<proteinExistence type="predicted"/>